<evidence type="ECO:0000259" key="1">
    <source>
        <dbReference type="Pfam" id="PF12766"/>
    </source>
</evidence>
<reference evidence="2 3" key="1">
    <citation type="submission" date="2019-01" db="EMBL/GenBank/DDBJ databases">
        <title>Genome sequencing of the rare red list fungi Fomitopsis rosea.</title>
        <authorList>
            <person name="Buettner E."/>
            <person name="Kellner H."/>
        </authorList>
    </citation>
    <scope>NUCLEOTIDE SEQUENCE [LARGE SCALE GENOMIC DNA]</scope>
    <source>
        <strain evidence="2 3">DSM 105464</strain>
    </source>
</reference>
<dbReference type="STRING" id="34475.A0A4Y9YPN6"/>
<dbReference type="Proteomes" id="UP000298390">
    <property type="component" value="Unassembled WGS sequence"/>
</dbReference>
<sequence length="234" mass="26451">MVSAPRWLAALTTALGLPENKGQIMYQLASVDANGNPHVRTIGHRGFIEPEGSPNLPLLMCATDIRTPKVTQILTNPHVELIWWLSGSMEQFRLTGVVRLVPPPDAQLPDLPVQSTEASLAFQKMDAQGFEWEKKRVETYDVQPAFLRAGFARPPPGAIIENYDVGKSWPGIVPRAEDAQNEEEKQAYERGLRTFALMFFDPVEVDWVQLKEKPNRRTKFIRKGEEWSEYIAVP</sequence>
<comment type="caution">
    <text evidence="2">The sequence shown here is derived from an EMBL/GenBank/DDBJ whole genome shotgun (WGS) entry which is preliminary data.</text>
</comment>
<dbReference type="InterPro" id="IPR012349">
    <property type="entry name" value="Split_barrel_FMN-bd"/>
</dbReference>
<dbReference type="PANTHER" id="PTHR28243">
    <property type="entry name" value="AGL049CP"/>
    <property type="match status" value="1"/>
</dbReference>
<feature type="domain" description="Pyridoxamine 5'-phosphate oxidase Alr4036 family FMN-binding" evidence="1">
    <location>
        <begin position="5"/>
        <end position="101"/>
    </location>
</feature>
<dbReference type="Pfam" id="PF12766">
    <property type="entry name" value="Pyridox_oxase_2"/>
    <property type="match status" value="1"/>
</dbReference>
<accession>A0A4Y9YPN6</accession>
<proteinExistence type="predicted"/>
<dbReference type="PANTHER" id="PTHR28243:SF1">
    <property type="entry name" value="PYRIDOXAMINE 5'-PHOSPHATE OXIDASE ALR4036 FAMILY FMN-BINDING DOMAIN-CONTAINING PROTEIN"/>
    <property type="match status" value="1"/>
</dbReference>
<dbReference type="Gene3D" id="2.30.110.10">
    <property type="entry name" value="Electron Transport, Fmn-binding Protein, Chain A"/>
    <property type="match status" value="1"/>
</dbReference>
<dbReference type="SUPFAM" id="SSF50475">
    <property type="entry name" value="FMN-binding split barrel"/>
    <property type="match status" value="1"/>
</dbReference>
<organism evidence="2 3">
    <name type="scientific">Rhodofomes roseus</name>
    <dbReference type="NCBI Taxonomy" id="34475"/>
    <lineage>
        <taxon>Eukaryota</taxon>
        <taxon>Fungi</taxon>
        <taxon>Dikarya</taxon>
        <taxon>Basidiomycota</taxon>
        <taxon>Agaricomycotina</taxon>
        <taxon>Agaricomycetes</taxon>
        <taxon>Polyporales</taxon>
        <taxon>Rhodofomes</taxon>
    </lineage>
</organism>
<evidence type="ECO:0000313" key="2">
    <source>
        <dbReference type="EMBL" id="TFY63693.1"/>
    </source>
</evidence>
<dbReference type="EMBL" id="SEKV01000122">
    <property type="protein sequence ID" value="TFY63693.1"/>
    <property type="molecule type" value="Genomic_DNA"/>
</dbReference>
<protein>
    <recommendedName>
        <fullName evidence="1">Pyridoxamine 5'-phosphate oxidase Alr4036 family FMN-binding domain-containing protein</fullName>
    </recommendedName>
</protein>
<gene>
    <name evidence="2" type="ORF">EVJ58_g3107</name>
</gene>
<name>A0A4Y9YPN6_9APHY</name>
<evidence type="ECO:0000313" key="3">
    <source>
        <dbReference type="Proteomes" id="UP000298390"/>
    </source>
</evidence>
<dbReference type="AlphaFoldDB" id="A0A4Y9YPN6"/>
<dbReference type="GO" id="GO:0010181">
    <property type="term" value="F:FMN binding"/>
    <property type="evidence" value="ECO:0007669"/>
    <property type="project" value="InterPro"/>
</dbReference>
<dbReference type="InterPro" id="IPR024624">
    <property type="entry name" value="Pyridox_Oxase_Alr4036_FMN-bd"/>
</dbReference>